<keyword evidence="3" id="KW-1185">Reference proteome</keyword>
<feature type="region of interest" description="Disordered" evidence="1">
    <location>
        <begin position="77"/>
        <end position="102"/>
    </location>
</feature>
<accession>A0A0E0G025</accession>
<dbReference type="HOGENOM" id="CLU_1889096_0_0_1"/>
<evidence type="ECO:0000313" key="3">
    <source>
        <dbReference type="Proteomes" id="UP000006591"/>
    </source>
</evidence>
<feature type="region of interest" description="Disordered" evidence="1">
    <location>
        <begin position="1"/>
        <end position="33"/>
    </location>
</feature>
<reference evidence="2" key="2">
    <citation type="submission" date="2018-04" db="EMBL/GenBank/DDBJ databases">
        <title>OnivRS2 (Oryza nivara Reference Sequence Version 2).</title>
        <authorList>
            <person name="Zhang J."/>
            <person name="Kudrna D."/>
            <person name="Lee S."/>
            <person name="Talag J."/>
            <person name="Rajasekar S."/>
            <person name="Welchert J."/>
            <person name="Hsing Y.-I."/>
            <person name="Wing R.A."/>
        </authorList>
    </citation>
    <scope>NUCLEOTIDE SEQUENCE [LARGE SCALE GENOMIC DNA]</scope>
    <source>
        <strain evidence="2">SL10</strain>
    </source>
</reference>
<protein>
    <recommendedName>
        <fullName evidence="4">DUF834 domain-containing protein</fullName>
    </recommendedName>
</protein>
<evidence type="ECO:0000313" key="2">
    <source>
        <dbReference type="EnsemblPlants" id="ONIVA02G00950.1"/>
    </source>
</evidence>
<dbReference type="Gramene" id="ONIVA02G00950.1">
    <property type="protein sequence ID" value="ONIVA02G00950.1"/>
    <property type="gene ID" value="ONIVA02G00950"/>
</dbReference>
<feature type="compositionally biased region" description="Gly residues" evidence="1">
    <location>
        <begin position="87"/>
        <end position="102"/>
    </location>
</feature>
<reference evidence="2" key="1">
    <citation type="submission" date="2015-04" db="UniProtKB">
        <authorList>
            <consortium name="EnsemblPlants"/>
        </authorList>
    </citation>
    <scope>IDENTIFICATION</scope>
    <source>
        <strain evidence="2">SL10</strain>
    </source>
</reference>
<dbReference type="EnsemblPlants" id="ONIVA02G00950.1">
    <property type="protein sequence ID" value="ONIVA02G00950.1"/>
    <property type="gene ID" value="ONIVA02G00950"/>
</dbReference>
<dbReference type="Proteomes" id="UP000006591">
    <property type="component" value="Chromosome 2"/>
</dbReference>
<proteinExistence type="predicted"/>
<sequence length="135" mass="13232">MATSSLRKGETRGFGSSRSKEAPGPGRAPVVGVRDAEEGYIGVRAEDSGIDSEPVGALAVAGAGAVDAEVGEARRAGEAEGDMDAYAGGGGGEGGGGVGDGIGGDVSSVFEVHPAWAHAGGGVVVGRQRRRKQQG</sequence>
<dbReference type="AlphaFoldDB" id="A0A0E0G025"/>
<evidence type="ECO:0008006" key="4">
    <source>
        <dbReference type="Google" id="ProtNLM"/>
    </source>
</evidence>
<organism evidence="2">
    <name type="scientific">Oryza nivara</name>
    <name type="common">Indian wild rice</name>
    <name type="synonym">Oryza sativa f. spontanea</name>
    <dbReference type="NCBI Taxonomy" id="4536"/>
    <lineage>
        <taxon>Eukaryota</taxon>
        <taxon>Viridiplantae</taxon>
        <taxon>Streptophyta</taxon>
        <taxon>Embryophyta</taxon>
        <taxon>Tracheophyta</taxon>
        <taxon>Spermatophyta</taxon>
        <taxon>Magnoliopsida</taxon>
        <taxon>Liliopsida</taxon>
        <taxon>Poales</taxon>
        <taxon>Poaceae</taxon>
        <taxon>BOP clade</taxon>
        <taxon>Oryzoideae</taxon>
        <taxon>Oryzeae</taxon>
        <taxon>Oryzinae</taxon>
        <taxon>Oryza</taxon>
    </lineage>
</organism>
<name>A0A0E0G025_ORYNI</name>
<evidence type="ECO:0000256" key="1">
    <source>
        <dbReference type="SAM" id="MobiDB-lite"/>
    </source>
</evidence>